<keyword evidence="1" id="KW-0479">Metal-binding</keyword>
<dbReference type="Proteomes" id="UP001165135">
    <property type="component" value="Unassembled WGS sequence"/>
</dbReference>
<evidence type="ECO:0000259" key="2">
    <source>
        <dbReference type="PROSITE" id="PS51819"/>
    </source>
</evidence>
<dbReference type="GO" id="GO:0046872">
    <property type="term" value="F:metal ion binding"/>
    <property type="evidence" value="ECO:0007669"/>
    <property type="project" value="UniProtKB-KW"/>
</dbReference>
<evidence type="ECO:0000313" key="3">
    <source>
        <dbReference type="EMBL" id="GLY73728.1"/>
    </source>
</evidence>
<feature type="domain" description="VOC" evidence="2">
    <location>
        <begin position="3"/>
        <end position="149"/>
    </location>
</feature>
<dbReference type="RefSeq" id="WP_285619226.1">
    <property type="nucleotide sequence ID" value="NZ_BSTJ01000002.1"/>
</dbReference>
<protein>
    <recommendedName>
        <fullName evidence="2">VOC domain-containing protein</fullName>
    </recommendedName>
</protein>
<dbReference type="Gene3D" id="3.10.180.10">
    <property type="entry name" value="2,3-Dihydroxybiphenyl 1,2-Dioxygenase, domain 1"/>
    <property type="match status" value="1"/>
</dbReference>
<evidence type="ECO:0000313" key="4">
    <source>
        <dbReference type="Proteomes" id="UP001165135"/>
    </source>
</evidence>
<dbReference type="PANTHER" id="PTHR43048">
    <property type="entry name" value="METHYLMALONYL-COA EPIMERASE"/>
    <property type="match status" value="1"/>
</dbReference>
<dbReference type="EMBL" id="BSTJ01000002">
    <property type="protein sequence ID" value="GLY73728.1"/>
    <property type="molecule type" value="Genomic_DNA"/>
</dbReference>
<dbReference type="InterPro" id="IPR037523">
    <property type="entry name" value="VOC_core"/>
</dbReference>
<accession>A0A9W6RDC8</accession>
<sequence>MNGVWHFSFTVADLDRSMAFYRDLLGFTLVHRQDQDNDYTRRLVGYPDAVLRVAQLAVPGQPRGVSSHDLELVEYVRPRGAPRDPARHLPGAAHMALTVEDARAEYTRLSAAGARFVSPPNEITAGVNAGGAACYFLDPDDITLELVQPPPREDSWP</sequence>
<dbReference type="GO" id="GO:0004493">
    <property type="term" value="F:methylmalonyl-CoA epimerase activity"/>
    <property type="evidence" value="ECO:0007669"/>
    <property type="project" value="TreeGrafter"/>
</dbReference>
<proteinExistence type="predicted"/>
<name>A0A9W6RDC8_9ACTN</name>
<dbReference type="GO" id="GO:0046491">
    <property type="term" value="P:L-methylmalonyl-CoA metabolic process"/>
    <property type="evidence" value="ECO:0007669"/>
    <property type="project" value="TreeGrafter"/>
</dbReference>
<dbReference type="InterPro" id="IPR051785">
    <property type="entry name" value="MMCE/EMCE_epimerase"/>
</dbReference>
<evidence type="ECO:0000256" key="1">
    <source>
        <dbReference type="ARBA" id="ARBA00022723"/>
    </source>
</evidence>
<dbReference type="PROSITE" id="PS51819">
    <property type="entry name" value="VOC"/>
    <property type="match status" value="1"/>
</dbReference>
<dbReference type="AlphaFoldDB" id="A0A9W6RDC8"/>
<reference evidence="3" key="1">
    <citation type="submission" date="2023-03" db="EMBL/GenBank/DDBJ databases">
        <title>Actinoallomurus iriomotensis NBRC 103681.</title>
        <authorList>
            <person name="Ichikawa N."/>
            <person name="Sato H."/>
            <person name="Tonouchi N."/>
        </authorList>
    </citation>
    <scope>NUCLEOTIDE SEQUENCE</scope>
    <source>
        <strain evidence="3">NBRC 103681</strain>
    </source>
</reference>
<dbReference type="Pfam" id="PF00903">
    <property type="entry name" value="Glyoxalase"/>
    <property type="match status" value="1"/>
</dbReference>
<dbReference type="InterPro" id="IPR004360">
    <property type="entry name" value="Glyas_Fos-R_dOase_dom"/>
</dbReference>
<gene>
    <name evidence="3" type="ORF">Airi01_019950</name>
</gene>
<organism evidence="3 4">
    <name type="scientific">Actinoallomurus iriomotensis</name>
    <dbReference type="NCBI Taxonomy" id="478107"/>
    <lineage>
        <taxon>Bacteria</taxon>
        <taxon>Bacillati</taxon>
        <taxon>Actinomycetota</taxon>
        <taxon>Actinomycetes</taxon>
        <taxon>Streptosporangiales</taxon>
        <taxon>Thermomonosporaceae</taxon>
        <taxon>Actinoallomurus</taxon>
    </lineage>
</organism>
<dbReference type="PANTHER" id="PTHR43048:SF3">
    <property type="entry name" value="METHYLMALONYL-COA EPIMERASE, MITOCHONDRIAL"/>
    <property type="match status" value="1"/>
</dbReference>
<dbReference type="SUPFAM" id="SSF54593">
    <property type="entry name" value="Glyoxalase/Bleomycin resistance protein/Dihydroxybiphenyl dioxygenase"/>
    <property type="match status" value="1"/>
</dbReference>
<comment type="caution">
    <text evidence="3">The sequence shown here is derived from an EMBL/GenBank/DDBJ whole genome shotgun (WGS) entry which is preliminary data.</text>
</comment>
<dbReference type="InterPro" id="IPR029068">
    <property type="entry name" value="Glyas_Bleomycin-R_OHBP_Dase"/>
</dbReference>